<dbReference type="Pfam" id="PF14924">
    <property type="entry name" value="MAP10_N"/>
    <property type="match status" value="1"/>
</dbReference>
<organism evidence="1 2">
    <name type="scientific">Rhodnius prolixus</name>
    <name type="common">Triatomid bug</name>
    <dbReference type="NCBI Taxonomy" id="13249"/>
    <lineage>
        <taxon>Eukaryota</taxon>
        <taxon>Metazoa</taxon>
        <taxon>Ecdysozoa</taxon>
        <taxon>Arthropoda</taxon>
        <taxon>Hexapoda</taxon>
        <taxon>Insecta</taxon>
        <taxon>Pterygota</taxon>
        <taxon>Neoptera</taxon>
        <taxon>Paraneoptera</taxon>
        <taxon>Hemiptera</taxon>
        <taxon>Heteroptera</taxon>
        <taxon>Panheteroptera</taxon>
        <taxon>Cimicomorpha</taxon>
        <taxon>Reduviidae</taxon>
        <taxon>Triatominae</taxon>
        <taxon>Rhodnius</taxon>
    </lineage>
</organism>
<keyword evidence="2" id="KW-1185">Reference proteome</keyword>
<dbReference type="EnsemblMetazoa" id="RPRC009879-RA">
    <property type="protein sequence ID" value="RPRC009879-PA"/>
    <property type="gene ID" value="RPRC009879"/>
</dbReference>
<dbReference type="EMBL" id="ACPB03008834">
    <property type="status" value="NOT_ANNOTATED_CDS"/>
    <property type="molecule type" value="Genomic_DNA"/>
</dbReference>
<dbReference type="HOGENOM" id="CLU_1152956_0_0_1"/>
<dbReference type="InParanoid" id="T1I0Q9"/>
<protein>
    <submittedName>
        <fullName evidence="1">Uncharacterized protein</fullName>
    </submittedName>
</protein>
<dbReference type="AlphaFoldDB" id="T1I0Q9"/>
<dbReference type="Proteomes" id="UP000015103">
    <property type="component" value="Unassembled WGS sequence"/>
</dbReference>
<accession>T1I0Q9</accession>
<sequence length="241" mass="28076">MFEFERRRIFRKDEQLFLLEVILDKIIPGNSEMAFDLLKNEAFFLKIKYMNLPTVYLREDILDRNVCYKNCETKWMDGDQITYYINAKRDVLLRAKLRNKEYLDEEEEDGLLYLSYGGRSRASCLFQCSPSEVINSIKYEHLTFELYREKRIDDSLTSAPLPELYGTTQATLDSNFLEMVKLCDIGKTNVPVVAELHATKVIRMPNISNSITLAFTVKLTAFGKTVLCMPKVIMFGYISFN</sequence>
<evidence type="ECO:0000313" key="2">
    <source>
        <dbReference type="Proteomes" id="UP000015103"/>
    </source>
</evidence>
<evidence type="ECO:0000313" key="1">
    <source>
        <dbReference type="EnsemblMetazoa" id="RPRC009879-PA"/>
    </source>
</evidence>
<reference evidence="1" key="1">
    <citation type="submission" date="2015-05" db="UniProtKB">
        <authorList>
            <consortium name="EnsemblMetazoa"/>
        </authorList>
    </citation>
    <scope>IDENTIFICATION</scope>
</reference>
<dbReference type="VEuPathDB" id="VectorBase:RPRC009879"/>
<proteinExistence type="predicted"/>
<name>T1I0Q9_RHOPR</name>